<dbReference type="InterPro" id="IPR042197">
    <property type="entry name" value="Apaf_helical"/>
</dbReference>
<dbReference type="EMBL" id="CAADRP010001618">
    <property type="protein sequence ID" value="VFU45096.1"/>
    <property type="molecule type" value="Genomic_DNA"/>
</dbReference>
<feature type="region of interest" description="Disordered" evidence="4">
    <location>
        <begin position="1"/>
        <end position="41"/>
    </location>
</feature>
<dbReference type="InterPro" id="IPR044974">
    <property type="entry name" value="Disease_R_plants"/>
</dbReference>
<reference evidence="6" key="1">
    <citation type="submission" date="2019-03" db="EMBL/GenBank/DDBJ databases">
        <authorList>
            <person name="Mank J."/>
            <person name="Almeida P."/>
        </authorList>
    </citation>
    <scope>NUCLEOTIDE SEQUENCE</scope>
    <source>
        <strain evidence="6">78183</strain>
    </source>
</reference>
<keyword evidence="3" id="KW-0520">NAD</keyword>
<dbReference type="PANTHER" id="PTHR11017">
    <property type="entry name" value="LEUCINE-RICH REPEAT-CONTAINING PROTEIN"/>
    <property type="match status" value="1"/>
</dbReference>
<evidence type="ECO:0000256" key="1">
    <source>
        <dbReference type="ARBA" id="ARBA00022614"/>
    </source>
</evidence>
<dbReference type="InterPro" id="IPR027417">
    <property type="entry name" value="P-loop_NTPase"/>
</dbReference>
<dbReference type="AlphaFoldDB" id="A0A6N2LVF1"/>
<dbReference type="Gene3D" id="3.40.50.10140">
    <property type="entry name" value="Toll/interleukin-1 receptor homology (TIR) domain"/>
    <property type="match status" value="1"/>
</dbReference>
<keyword evidence="1" id="KW-0433">Leucine-rich repeat</keyword>
<dbReference type="Pfam" id="PF23282">
    <property type="entry name" value="WHD_ROQ1"/>
    <property type="match status" value="1"/>
</dbReference>
<dbReference type="InterPro" id="IPR000157">
    <property type="entry name" value="TIR_dom"/>
</dbReference>
<dbReference type="SMART" id="SM00255">
    <property type="entry name" value="TIR"/>
    <property type="match status" value="1"/>
</dbReference>
<sequence length="1059" mass="120298">MQKEKRKQSKDDSSSRKRRKAGLSKPVSFISTEPESSRSRPKGAYDVFLSFRGEDNRRTFTGHLYTALVQAGVHTFLDENEIPRGEEISKHLLKAIQESKISIVIFSKGYASTRWCLNELVEILECKNRKTGQIVLPIFYDIDPSDVRKQTGSFAKAFDKHEECFKEKVKEWRKALEEAGNLSGWNLNDMENRHESKLIQAIIKDVLTKLDPKYINVGTNLVGIDCLVQTISDFLSMATDEVCMVGIHGMPGIGKTTIAKVVFNQLCYGFEGSCFLSNINEKSEQPNELALLQEQLLHDILKQNVATINNADRGMVLIKERLCHKRVIVVVDDVAQKYQLDALVGERSWFGPGSRVIITTKDERLLLKVDRKFKVEELKRDASLQLFSWHAFRDNKPSKDYVELSNDVVDYCGGIPLALEVLGSSLSAKNKSRWKCVIDKLRIIPNHDIQEKLRICFDKLDDHKLQKIFLDLACFFIGRNKEYVSHVLEARCGYNPEDDLGTLRERSLIKINASGEISMHNLLRDMGREIIHKESPDHPGKRSRIWQCEDAWNVLNKQMGTEVVEGLALDVRASENNLLSTGSFTKMRCLKLLQINGVHLSGPFKLLSEDLIWICWLKCPLKSFPSDLMLDKLVVLEMQYSNIKELWKEKKILNKLKILNLSYSKYLVKTPNLHSTSLEKLLLEGCLSLVEGCRRLKALPQSICDIRSLEILNISECSQLEKLPEHMGGIESLTELLANGINNEQFLTSIERLKYLRKLSLCGYNFNAESPSSTSWTSPISSLISASLLDWKALVPTCFTSWRLLTKLRLHYYGLSERTSNCVDLGGLVALEELNLSGNNFFSLPSSINVLPKLQILRVSHCRNLVSISELPSNLKFLEAIGCKSMERVRLPIQSKNISNLSLHRCSSNYGWIISSDTACDLSNNNKSLVEASYNRCYGYHIRSIDAKLLFKYPNEFSYLAEGCSLSFHLPPVFQGLVFAAFSTRMFFSSSHTIKAIIRKKSNVDLDSLKALEWDADIESDNVIPSPPINLLDHPLYGYISFTTIEKWKATLIRNNILP</sequence>
<dbReference type="PANTHER" id="PTHR11017:SF271">
    <property type="entry name" value="DISEASE RESISTANCE PROTEIN (TIR-NBS-LRR CLASS) FAMILY"/>
    <property type="match status" value="1"/>
</dbReference>
<evidence type="ECO:0000256" key="2">
    <source>
        <dbReference type="ARBA" id="ARBA00022737"/>
    </source>
</evidence>
<accession>A0A6N2LVF1</accession>
<keyword evidence="2" id="KW-0677">Repeat</keyword>
<dbReference type="Pfam" id="PF01582">
    <property type="entry name" value="TIR"/>
    <property type="match status" value="1"/>
</dbReference>
<proteinExistence type="predicted"/>
<dbReference type="Pfam" id="PF00931">
    <property type="entry name" value="NB-ARC"/>
    <property type="match status" value="1"/>
</dbReference>
<dbReference type="SUPFAM" id="SSF52200">
    <property type="entry name" value="Toll/Interleukin receptor TIR domain"/>
    <property type="match status" value="1"/>
</dbReference>
<feature type="compositionally biased region" description="Basic and acidic residues" evidence="4">
    <location>
        <begin position="1"/>
        <end position="15"/>
    </location>
</feature>
<dbReference type="GO" id="GO:0007165">
    <property type="term" value="P:signal transduction"/>
    <property type="evidence" value="ECO:0007669"/>
    <property type="project" value="InterPro"/>
</dbReference>
<evidence type="ECO:0000256" key="3">
    <source>
        <dbReference type="ARBA" id="ARBA00023027"/>
    </source>
</evidence>
<dbReference type="InterPro" id="IPR032675">
    <property type="entry name" value="LRR_dom_sf"/>
</dbReference>
<dbReference type="GO" id="GO:0043531">
    <property type="term" value="F:ADP binding"/>
    <property type="evidence" value="ECO:0007669"/>
    <property type="project" value="InterPro"/>
</dbReference>
<dbReference type="InterPro" id="IPR002182">
    <property type="entry name" value="NB-ARC"/>
</dbReference>
<protein>
    <recommendedName>
        <fullName evidence="5">TIR domain-containing protein</fullName>
    </recommendedName>
</protein>
<dbReference type="FunFam" id="3.40.50.10140:FF:000007">
    <property type="entry name" value="Disease resistance protein (TIR-NBS-LRR class)"/>
    <property type="match status" value="1"/>
</dbReference>
<dbReference type="Gene3D" id="1.10.8.430">
    <property type="entry name" value="Helical domain of apoptotic protease-activating factors"/>
    <property type="match status" value="1"/>
</dbReference>
<evidence type="ECO:0000259" key="5">
    <source>
        <dbReference type="PROSITE" id="PS50104"/>
    </source>
</evidence>
<dbReference type="PROSITE" id="PS51450">
    <property type="entry name" value="LRR"/>
    <property type="match status" value="1"/>
</dbReference>
<dbReference type="GO" id="GO:0006952">
    <property type="term" value="P:defense response"/>
    <property type="evidence" value="ECO:0007669"/>
    <property type="project" value="InterPro"/>
</dbReference>
<dbReference type="InterPro" id="IPR001611">
    <property type="entry name" value="Leu-rich_rpt"/>
</dbReference>
<evidence type="ECO:0000256" key="4">
    <source>
        <dbReference type="SAM" id="MobiDB-lite"/>
    </source>
</evidence>
<dbReference type="InterPro" id="IPR035897">
    <property type="entry name" value="Toll_tir_struct_dom_sf"/>
</dbReference>
<feature type="domain" description="TIR" evidence="5">
    <location>
        <begin position="43"/>
        <end position="210"/>
    </location>
</feature>
<dbReference type="PRINTS" id="PR00364">
    <property type="entry name" value="DISEASERSIST"/>
</dbReference>
<organism evidence="6">
    <name type="scientific">Salix viminalis</name>
    <name type="common">Common osier</name>
    <name type="synonym">Basket willow</name>
    <dbReference type="NCBI Taxonomy" id="40686"/>
    <lineage>
        <taxon>Eukaryota</taxon>
        <taxon>Viridiplantae</taxon>
        <taxon>Streptophyta</taxon>
        <taxon>Embryophyta</taxon>
        <taxon>Tracheophyta</taxon>
        <taxon>Spermatophyta</taxon>
        <taxon>Magnoliopsida</taxon>
        <taxon>eudicotyledons</taxon>
        <taxon>Gunneridae</taxon>
        <taxon>Pentapetalae</taxon>
        <taxon>rosids</taxon>
        <taxon>fabids</taxon>
        <taxon>Malpighiales</taxon>
        <taxon>Salicaceae</taxon>
        <taxon>Saliceae</taxon>
        <taxon>Salix</taxon>
    </lineage>
</organism>
<dbReference type="Gene3D" id="3.80.10.10">
    <property type="entry name" value="Ribonuclease Inhibitor"/>
    <property type="match status" value="2"/>
</dbReference>
<dbReference type="Gene3D" id="3.40.50.300">
    <property type="entry name" value="P-loop containing nucleotide triphosphate hydrolases"/>
    <property type="match status" value="1"/>
</dbReference>
<dbReference type="SUPFAM" id="SSF52058">
    <property type="entry name" value="L domain-like"/>
    <property type="match status" value="1"/>
</dbReference>
<gene>
    <name evidence="6" type="ORF">SVIM_LOCUS281057</name>
</gene>
<evidence type="ECO:0000313" key="6">
    <source>
        <dbReference type="EMBL" id="VFU45096.1"/>
    </source>
</evidence>
<dbReference type="PROSITE" id="PS50104">
    <property type="entry name" value="TIR"/>
    <property type="match status" value="1"/>
</dbReference>
<name>A0A6N2LVF1_SALVM</name>
<dbReference type="InterPro" id="IPR058192">
    <property type="entry name" value="WHD_ROQ1-like"/>
</dbReference>
<dbReference type="SUPFAM" id="SSF52540">
    <property type="entry name" value="P-loop containing nucleoside triphosphate hydrolases"/>
    <property type="match status" value="1"/>
</dbReference>